<sequence length="237" mass="27009">IAKFINGVLRNVIRNRENIRWPNKEKETALYISTIYSHPLYIVERWLKRFGFTDTVKICQANNKIPPLVIRTNTLKISRSDLKEILEKENISVREGLFTEEALQVKRLPNVTKFPTYREGLFQIQDEASILVSHLLDPSPDESVIDVCSAPGGKTTHLAQLMANKGSLLAMDSNKLRLLTVKDNCQRLGIDIVRTRQNNGAILAEKYLKTADKVLIDVPCTGLGVLRRKPDLRWQAY</sequence>
<dbReference type="PROSITE" id="PS51686">
    <property type="entry name" value="SAM_MT_RSMB_NOP"/>
    <property type="match status" value="1"/>
</dbReference>
<dbReference type="EMBL" id="BARW01033331">
    <property type="protein sequence ID" value="GAJ08595.1"/>
    <property type="molecule type" value="Genomic_DNA"/>
</dbReference>
<evidence type="ECO:0000256" key="3">
    <source>
        <dbReference type="ARBA" id="ARBA00022691"/>
    </source>
</evidence>
<evidence type="ECO:0000256" key="2">
    <source>
        <dbReference type="ARBA" id="ARBA00022679"/>
    </source>
</evidence>
<evidence type="ECO:0000256" key="1">
    <source>
        <dbReference type="ARBA" id="ARBA00022603"/>
    </source>
</evidence>
<keyword evidence="2" id="KW-0808">Transferase</keyword>
<dbReference type="InterPro" id="IPR023267">
    <property type="entry name" value="RCMT"/>
</dbReference>
<dbReference type="PANTHER" id="PTHR22807">
    <property type="entry name" value="NOP2 YEAST -RELATED NOL1/NOP2/FMU SUN DOMAIN-CONTAINING"/>
    <property type="match status" value="1"/>
</dbReference>
<keyword evidence="1" id="KW-0489">Methyltransferase</keyword>
<evidence type="ECO:0000313" key="6">
    <source>
        <dbReference type="EMBL" id="GAJ08595.1"/>
    </source>
</evidence>
<feature type="non-terminal residue" evidence="6">
    <location>
        <position position="1"/>
    </location>
</feature>
<dbReference type="Pfam" id="PF01189">
    <property type="entry name" value="Methyltr_RsmB-F"/>
    <property type="match status" value="1"/>
</dbReference>
<dbReference type="InterPro" id="IPR054728">
    <property type="entry name" value="RsmB-like_ferredoxin"/>
</dbReference>
<dbReference type="PANTHER" id="PTHR22807:SF53">
    <property type="entry name" value="RIBOSOMAL RNA SMALL SUBUNIT METHYLTRANSFERASE B-RELATED"/>
    <property type="match status" value="1"/>
</dbReference>
<dbReference type="Gene3D" id="3.30.70.1170">
    <property type="entry name" value="Sun protein, domain 3"/>
    <property type="match status" value="1"/>
</dbReference>
<accession>X1VKK3</accession>
<comment type="caution">
    <text evidence="6">The sequence shown here is derived from an EMBL/GenBank/DDBJ whole genome shotgun (WGS) entry which is preliminary data.</text>
</comment>
<evidence type="ECO:0000256" key="4">
    <source>
        <dbReference type="ARBA" id="ARBA00022884"/>
    </source>
</evidence>
<feature type="domain" description="SAM-dependent MTase RsmB/NOP-type" evidence="5">
    <location>
        <begin position="58"/>
        <end position="237"/>
    </location>
</feature>
<dbReference type="InterPro" id="IPR029063">
    <property type="entry name" value="SAM-dependent_MTases_sf"/>
</dbReference>
<dbReference type="InterPro" id="IPR049560">
    <property type="entry name" value="MeTrfase_RsmB-F_NOP2_cat"/>
</dbReference>
<name>X1VKK3_9ZZZZ</name>
<feature type="non-terminal residue" evidence="6">
    <location>
        <position position="237"/>
    </location>
</feature>
<dbReference type="InterPro" id="IPR001678">
    <property type="entry name" value="MeTrfase_RsmB-F_NOP2_dom"/>
</dbReference>
<dbReference type="SUPFAM" id="SSF53335">
    <property type="entry name" value="S-adenosyl-L-methionine-dependent methyltransferases"/>
    <property type="match status" value="1"/>
</dbReference>
<evidence type="ECO:0000259" key="5">
    <source>
        <dbReference type="PROSITE" id="PS51686"/>
    </source>
</evidence>
<dbReference type="GO" id="GO:0003723">
    <property type="term" value="F:RNA binding"/>
    <property type="evidence" value="ECO:0007669"/>
    <property type="project" value="UniProtKB-KW"/>
</dbReference>
<protein>
    <recommendedName>
        <fullName evidence="5">SAM-dependent MTase RsmB/NOP-type domain-containing protein</fullName>
    </recommendedName>
</protein>
<dbReference type="Gene3D" id="3.40.50.150">
    <property type="entry name" value="Vaccinia Virus protein VP39"/>
    <property type="match status" value="1"/>
</dbReference>
<dbReference type="GO" id="GO:0008173">
    <property type="term" value="F:RNA methyltransferase activity"/>
    <property type="evidence" value="ECO:0007669"/>
    <property type="project" value="InterPro"/>
</dbReference>
<proteinExistence type="predicted"/>
<dbReference type="PRINTS" id="PR02008">
    <property type="entry name" value="RCMTFAMILY"/>
</dbReference>
<gene>
    <name evidence="6" type="ORF">S12H4_52515</name>
</gene>
<dbReference type="AlphaFoldDB" id="X1VKK3"/>
<dbReference type="GO" id="GO:0001510">
    <property type="term" value="P:RNA methylation"/>
    <property type="evidence" value="ECO:0007669"/>
    <property type="project" value="InterPro"/>
</dbReference>
<organism evidence="6">
    <name type="scientific">marine sediment metagenome</name>
    <dbReference type="NCBI Taxonomy" id="412755"/>
    <lineage>
        <taxon>unclassified sequences</taxon>
        <taxon>metagenomes</taxon>
        <taxon>ecological metagenomes</taxon>
    </lineage>
</organism>
<reference evidence="6" key="1">
    <citation type="journal article" date="2014" name="Front. Microbiol.">
        <title>High frequency of phylogenetically diverse reductive dehalogenase-homologous genes in deep subseafloor sedimentary metagenomes.</title>
        <authorList>
            <person name="Kawai M."/>
            <person name="Futagami T."/>
            <person name="Toyoda A."/>
            <person name="Takaki Y."/>
            <person name="Nishi S."/>
            <person name="Hori S."/>
            <person name="Arai W."/>
            <person name="Tsubouchi T."/>
            <person name="Morono Y."/>
            <person name="Uchiyama I."/>
            <person name="Ito T."/>
            <person name="Fujiyama A."/>
            <person name="Inagaki F."/>
            <person name="Takami H."/>
        </authorList>
    </citation>
    <scope>NUCLEOTIDE SEQUENCE</scope>
    <source>
        <strain evidence="6">Expedition CK06-06</strain>
    </source>
</reference>
<keyword evidence="4" id="KW-0694">RNA-binding</keyword>
<dbReference type="Pfam" id="PF22458">
    <property type="entry name" value="RsmF-B_ferredox"/>
    <property type="match status" value="1"/>
</dbReference>
<keyword evidence="3" id="KW-0949">S-adenosyl-L-methionine</keyword>